<dbReference type="Gene3D" id="4.10.280.10">
    <property type="entry name" value="Helix-loop-helix DNA-binding domain"/>
    <property type="match status" value="1"/>
</dbReference>
<dbReference type="SUPFAM" id="SSF47459">
    <property type="entry name" value="HLH, helix-loop-helix DNA-binding domain"/>
    <property type="match status" value="1"/>
</dbReference>
<keyword evidence="6" id="KW-0175">Coiled coil</keyword>
<feature type="domain" description="BHLH" evidence="8">
    <location>
        <begin position="55"/>
        <end position="104"/>
    </location>
</feature>
<dbReference type="InterPro" id="IPR054502">
    <property type="entry name" value="bHLH-TF_ACT-like_plant"/>
</dbReference>
<proteinExistence type="predicted"/>
<evidence type="ECO:0000256" key="5">
    <source>
        <dbReference type="ARBA" id="ARBA00023242"/>
    </source>
</evidence>
<sequence>MLWMENMENVSEEYNQNIWEPNYVFENEEYSWAMDELYDNDCSSSPDGAPASASLSNSSNILSERNRRKKLNQRLFALRALVPNITKMDKASIIKDAIDYIQQLQEQEATLQADIMELENNNNNNPKNHDLPMLLTSKNTNVFDSPIQLLQVYLTPLSHFHRLDLPLVFISSSKMLQLNVTPMGDNTLLVSITCTKRADTMLKLCQLFESLNLKIITANLTVVSANLFNTLFIRANEKEKEELKMQIQTAIAAFNGPQTPPITI</sequence>
<comment type="subcellular location">
    <subcellularLocation>
        <location evidence="1">Nucleus</location>
    </subcellularLocation>
</comment>
<feature type="region of interest" description="Disordered" evidence="7">
    <location>
        <begin position="41"/>
        <end position="60"/>
    </location>
</feature>
<dbReference type="SMART" id="SM00353">
    <property type="entry name" value="HLH"/>
    <property type="match status" value="1"/>
</dbReference>
<dbReference type="Pfam" id="PF00010">
    <property type="entry name" value="HLH"/>
    <property type="match status" value="1"/>
</dbReference>
<evidence type="ECO:0000256" key="6">
    <source>
        <dbReference type="SAM" id="Coils"/>
    </source>
</evidence>
<keyword evidence="10" id="KW-1185">Reference proteome</keyword>
<dbReference type="InterPro" id="IPR051358">
    <property type="entry name" value="TF_AMS/ICE1/BHLH6-like"/>
</dbReference>
<evidence type="ECO:0000256" key="4">
    <source>
        <dbReference type="ARBA" id="ARBA00023163"/>
    </source>
</evidence>
<evidence type="ECO:0000259" key="8">
    <source>
        <dbReference type="PROSITE" id="PS50888"/>
    </source>
</evidence>
<dbReference type="PANTHER" id="PTHR31945:SF26">
    <property type="entry name" value="TRANSCRIPTION FACTOR BHLH35"/>
    <property type="match status" value="1"/>
</dbReference>
<evidence type="ECO:0000313" key="10">
    <source>
        <dbReference type="Proteomes" id="UP001358586"/>
    </source>
</evidence>
<organism evidence="9 10">
    <name type="scientific">Gossypium arboreum</name>
    <name type="common">Tree cotton</name>
    <name type="synonym">Gossypium nanking</name>
    <dbReference type="NCBI Taxonomy" id="29729"/>
    <lineage>
        <taxon>Eukaryota</taxon>
        <taxon>Viridiplantae</taxon>
        <taxon>Streptophyta</taxon>
        <taxon>Embryophyta</taxon>
        <taxon>Tracheophyta</taxon>
        <taxon>Spermatophyta</taxon>
        <taxon>Magnoliopsida</taxon>
        <taxon>eudicotyledons</taxon>
        <taxon>Gunneridae</taxon>
        <taxon>Pentapetalae</taxon>
        <taxon>rosids</taxon>
        <taxon>malvids</taxon>
        <taxon>Malvales</taxon>
        <taxon>Malvaceae</taxon>
        <taxon>Malvoideae</taxon>
        <taxon>Gossypium</taxon>
    </lineage>
</organism>
<keyword evidence="5" id="KW-0539">Nucleus</keyword>
<dbReference type="InterPro" id="IPR036638">
    <property type="entry name" value="HLH_DNA-bd_sf"/>
</dbReference>
<reference evidence="9 10" key="1">
    <citation type="submission" date="2023-03" db="EMBL/GenBank/DDBJ databases">
        <title>WGS of Gossypium arboreum.</title>
        <authorList>
            <person name="Yu D."/>
        </authorList>
    </citation>
    <scope>NUCLEOTIDE SEQUENCE [LARGE SCALE GENOMIC DNA]</scope>
    <source>
        <tissue evidence="9">Leaf</tissue>
    </source>
</reference>
<feature type="coiled-coil region" evidence="6">
    <location>
        <begin position="94"/>
        <end position="124"/>
    </location>
</feature>
<gene>
    <name evidence="9" type="ORF">PVK06_013429</name>
</gene>
<dbReference type="InterPro" id="IPR011598">
    <property type="entry name" value="bHLH_dom"/>
</dbReference>
<accession>A0ABR0PRL0</accession>
<protein>
    <recommendedName>
        <fullName evidence="8">BHLH domain-containing protein</fullName>
    </recommendedName>
</protein>
<name>A0ABR0PRL0_GOSAR</name>
<dbReference type="Pfam" id="PF22754">
    <property type="entry name" value="bHLH-TF_ACT-like_plant"/>
    <property type="match status" value="1"/>
</dbReference>
<keyword evidence="3" id="KW-0238">DNA-binding</keyword>
<keyword evidence="2" id="KW-0805">Transcription regulation</keyword>
<evidence type="ECO:0000256" key="3">
    <source>
        <dbReference type="ARBA" id="ARBA00023125"/>
    </source>
</evidence>
<dbReference type="PROSITE" id="PS50888">
    <property type="entry name" value="BHLH"/>
    <property type="match status" value="1"/>
</dbReference>
<evidence type="ECO:0000256" key="2">
    <source>
        <dbReference type="ARBA" id="ARBA00023015"/>
    </source>
</evidence>
<evidence type="ECO:0000256" key="1">
    <source>
        <dbReference type="ARBA" id="ARBA00004123"/>
    </source>
</evidence>
<dbReference type="Proteomes" id="UP001358586">
    <property type="component" value="Chromosome 5"/>
</dbReference>
<evidence type="ECO:0000256" key="7">
    <source>
        <dbReference type="SAM" id="MobiDB-lite"/>
    </source>
</evidence>
<dbReference type="PANTHER" id="PTHR31945">
    <property type="entry name" value="TRANSCRIPTION FACTOR SCREAM2-RELATED"/>
    <property type="match status" value="1"/>
</dbReference>
<feature type="compositionally biased region" description="Low complexity" evidence="7">
    <location>
        <begin position="43"/>
        <end position="60"/>
    </location>
</feature>
<dbReference type="EMBL" id="JARKNE010000005">
    <property type="protein sequence ID" value="KAK5829636.1"/>
    <property type="molecule type" value="Genomic_DNA"/>
</dbReference>
<keyword evidence="4" id="KW-0804">Transcription</keyword>
<comment type="caution">
    <text evidence="9">The sequence shown here is derived from an EMBL/GenBank/DDBJ whole genome shotgun (WGS) entry which is preliminary data.</text>
</comment>
<evidence type="ECO:0000313" key="9">
    <source>
        <dbReference type="EMBL" id="KAK5829636.1"/>
    </source>
</evidence>